<dbReference type="GeneID" id="9887662"/>
<organismHost>
    <name type="scientific">Cafeteria roenbergensis</name>
    <name type="common">Marine flagellate</name>
    <dbReference type="NCBI Taxonomy" id="33653"/>
</organismHost>
<keyword evidence="3" id="KW-1185">Reference proteome</keyword>
<evidence type="ECO:0000259" key="1">
    <source>
        <dbReference type="Pfam" id="PF03016"/>
    </source>
</evidence>
<dbReference type="KEGG" id="vg:9887662"/>
<evidence type="ECO:0000313" key="3">
    <source>
        <dbReference type="Proteomes" id="UP000029781"/>
    </source>
</evidence>
<dbReference type="GO" id="GO:0016757">
    <property type="term" value="F:glycosyltransferase activity"/>
    <property type="evidence" value="ECO:0007669"/>
    <property type="project" value="InterPro"/>
</dbReference>
<dbReference type="Proteomes" id="UP000029781">
    <property type="component" value="Segment"/>
</dbReference>
<gene>
    <name evidence="2" type="ORF">crov260</name>
</gene>
<dbReference type="InterPro" id="IPR004263">
    <property type="entry name" value="Exostosin"/>
</dbReference>
<accession>E3T530</accession>
<dbReference type="EMBL" id="GU244497">
    <property type="protein sequence ID" value="ADO67293.1"/>
    <property type="molecule type" value="Genomic_DNA"/>
</dbReference>
<dbReference type="RefSeq" id="YP_003969892.1">
    <property type="nucleotide sequence ID" value="NC_014637.1"/>
</dbReference>
<dbReference type="Pfam" id="PF03016">
    <property type="entry name" value="Exostosin_GT47"/>
    <property type="match status" value="1"/>
</dbReference>
<reference evidence="2 3" key="1">
    <citation type="journal article" date="2010" name="Proc. Natl. Acad. Sci. U.S.A.">
        <title>Giant virus with a remarkable complement of genes infects marine zooplankton.</title>
        <authorList>
            <person name="Fischer M.G."/>
            <person name="Allen M.J."/>
            <person name="Wilson W.H."/>
            <person name="Suttle C.A."/>
        </authorList>
    </citation>
    <scope>NUCLEOTIDE SEQUENCE [LARGE SCALE GENOMIC DNA]</scope>
    <source>
        <strain evidence="2 3">BV-PW1</strain>
    </source>
</reference>
<organism evidence="2 3">
    <name type="scientific">Cafeteria roenbergensis virus (strain BV-PW1)</name>
    <name type="common">CroV</name>
    <dbReference type="NCBI Taxonomy" id="693272"/>
    <lineage>
        <taxon>Viruses</taxon>
        <taxon>Varidnaviria</taxon>
        <taxon>Bamfordvirae</taxon>
        <taxon>Nucleocytoviricota</taxon>
        <taxon>Megaviricetes</taxon>
        <taxon>Imitervirales</taxon>
        <taxon>Mimiviridae</taxon>
        <taxon>Aliimimivirinae</taxon>
        <taxon>Rheavirus</taxon>
        <taxon>Rheavirus sinusmexicani</taxon>
    </lineage>
</organism>
<proteinExistence type="predicted"/>
<dbReference type="InterPro" id="IPR040911">
    <property type="entry name" value="Exostosin_GT47"/>
</dbReference>
<feature type="domain" description="Exostosin GT47" evidence="1">
    <location>
        <begin position="123"/>
        <end position="273"/>
    </location>
</feature>
<sequence length="300" mass="35550">MEKIIKDYNLFWQYPVITEKTFYLQNKNDKKLLQVPWATIIDKHLNKNKIILDIKKHIDMKHTYYTCCQHISFRDLIPFFKKIQISVVYSPHKIKGEDYINGIKIEPCPLYAVNYEDPTKNHEFKNKDFMSIKRKYLYSFMGGYNPKFYMSEIRNNIFNLPIKPYNYINNTGNWHFNKIVYSTKQNAKQELNIDNSHINNTKNYNNILLDSIFSLCPSGSGPNSIRFWESLAVGSIPVLLSDKLDLPKNINWQDIIIIIPEKEISNIDIILNNISVEKQEQMKLNCLNIYEKLKCNYKNI</sequence>
<evidence type="ECO:0000313" key="2">
    <source>
        <dbReference type="EMBL" id="ADO67293.1"/>
    </source>
</evidence>
<name>E3T530_CROVB</name>
<dbReference type="OrthoDB" id="31556at10239"/>
<protein>
    <submittedName>
        <fullName evidence="2">Putative exostosin family protein</fullName>
    </submittedName>
</protein>
<dbReference type="PANTHER" id="PTHR11062">
    <property type="entry name" value="EXOSTOSIN HEPARAN SULFATE GLYCOSYLTRANSFERASE -RELATED"/>
    <property type="match status" value="1"/>
</dbReference>